<evidence type="ECO:0000256" key="1">
    <source>
        <dbReference type="SAM" id="Phobius"/>
    </source>
</evidence>
<dbReference type="InterPro" id="IPR035965">
    <property type="entry name" value="PAS-like_dom_sf"/>
</dbReference>
<dbReference type="eggNOG" id="COG5001">
    <property type="taxonomic scope" value="Bacteria"/>
</dbReference>
<keyword evidence="1" id="KW-1133">Transmembrane helix</keyword>
<dbReference type="PROSITE" id="PS50112">
    <property type="entry name" value="PAS"/>
    <property type="match status" value="1"/>
</dbReference>
<evidence type="ECO:0000313" key="4">
    <source>
        <dbReference type="EMBL" id="AII15435.1"/>
    </source>
</evidence>
<dbReference type="Pfam" id="PF00990">
    <property type="entry name" value="GGDEF"/>
    <property type="match status" value="1"/>
</dbReference>
<dbReference type="SMART" id="SM00091">
    <property type="entry name" value="PAS"/>
    <property type="match status" value="1"/>
</dbReference>
<dbReference type="Gene3D" id="3.30.450.20">
    <property type="entry name" value="PAS domain"/>
    <property type="match status" value="1"/>
</dbReference>
<dbReference type="PROSITE" id="PS50883">
    <property type="entry name" value="EAL"/>
    <property type="match status" value="1"/>
</dbReference>
<dbReference type="PANTHER" id="PTHR33121">
    <property type="entry name" value="CYCLIC DI-GMP PHOSPHODIESTERASE PDEF"/>
    <property type="match status" value="1"/>
</dbReference>
<dbReference type="RefSeq" id="WP_038455303.1">
    <property type="nucleotide sequence ID" value="NZ_CP009043.1"/>
</dbReference>
<dbReference type="EMBL" id="CP009043">
    <property type="protein sequence ID" value="AII15435.1"/>
    <property type="molecule type" value="Genomic_DNA"/>
</dbReference>
<keyword evidence="1" id="KW-0812">Transmembrane</keyword>
<dbReference type="CDD" id="cd01948">
    <property type="entry name" value="EAL"/>
    <property type="match status" value="1"/>
</dbReference>
<keyword evidence="5" id="KW-1185">Reference proteome</keyword>
<dbReference type="Gene3D" id="3.20.20.450">
    <property type="entry name" value="EAL domain"/>
    <property type="match status" value="1"/>
</dbReference>
<dbReference type="InterPro" id="IPR000160">
    <property type="entry name" value="GGDEF_dom"/>
</dbReference>
<dbReference type="HOGENOM" id="CLU_000445_70_50_7"/>
<dbReference type="PROSITE" id="PS51257">
    <property type="entry name" value="PROKAR_LIPOPROTEIN"/>
    <property type="match status" value="1"/>
</dbReference>
<name>A0A076FB18_9BACT</name>
<dbReference type="GO" id="GO:0071111">
    <property type="term" value="F:cyclic-guanylate-specific phosphodiesterase activity"/>
    <property type="evidence" value="ECO:0007669"/>
    <property type="project" value="InterPro"/>
</dbReference>
<protein>
    <submittedName>
        <fullName evidence="4">PAS sensor-containing diguanylate cyclase/phosphodiesterase</fullName>
    </submittedName>
</protein>
<evidence type="ECO:0000313" key="5">
    <source>
        <dbReference type="Proteomes" id="UP000028486"/>
    </source>
</evidence>
<dbReference type="Proteomes" id="UP000028486">
    <property type="component" value="Chromosome"/>
</dbReference>
<evidence type="ECO:0000259" key="3">
    <source>
        <dbReference type="PROSITE" id="PS50883"/>
    </source>
</evidence>
<dbReference type="PATRIC" id="fig|1244531.5.peg.1819"/>
<feature type="domain" description="EAL" evidence="3">
    <location>
        <begin position="570"/>
        <end position="814"/>
    </location>
</feature>
<dbReference type="InterPro" id="IPR035919">
    <property type="entry name" value="EAL_sf"/>
</dbReference>
<dbReference type="InterPro" id="IPR029787">
    <property type="entry name" value="Nucleotide_cyclase"/>
</dbReference>
<feature type="domain" description="PAS" evidence="2">
    <location>
        <begin position="267"/>
        <end position="338"/>
    </location>
</feature>
<dbReference type="NCBIfam" id="TIGR00229">
    <property type="entry name" value="sensory_box"/>
    <property type="match status" value="1"/>
</dbReference>
<dbReference type="SUPFAM" id="SSF55785">
    <property type="entry name" value="PYP-like sensor domain (PAS domain)"/>
    <property type="match status" value="1"/>
</dbReference>
<gene>
    <name evidence="4" type="ORF">CIG1485E_1619</name>
</gene>
<dbReference type="AlphaFoldDB" id="A0A076FB18"/>
<dbReference type="InterPro" id="IPR000014">
    <property type="entry name" value="PAS"/>
</dbReference>
<dbReference type="SUPFAM" id="SSF141868">
    <property type="entry name" value="EAL domain-like"/>
    <property type="match status" value="1"/>
</dbReference>
<dbReference type="InterPro" id="IPR050706">
    <property type="entry name" value="Cyclic-di-GMP_PDE-like"/>
</dbReference>
<dbReference type="SMART" id="SM00052">
    <property type="entry name" value="EAL"/>
    <property type="match status" value="1"/>
</dbReference>
<evidence type="ECO:0000259" key="2">
    <source>
        <dbReference type="PROSITE" id="PS50112"/>
    </source>
</evidence>
<dbReference type="CDD" id="cd00130">
    <property type="entry name" value="PAS"/>
    <property type="match status" value="1"/>
</dbReference>
<feature type="transmembrane region" description="Helical" evidence="1">
    <location>
        <begin position="236"/>
        <end position="256"/>
    </location>
</feature>
<accession>A0A076FB18</accession>
<dbReference type="InterPro" id="IPR043128">
    <property type="entry name" value="Rev_trsase/Diguanyl_cyclase"/>
</dbReference>
<keyword evidence="1" id="KW-0472">Membrane</keyword>
<dbReference type="STRING" id="1244531.CIG2463D_1816"/>
<dbReference type="PANTHER" id="PTHR33121:SF79">
    <property type="entry name" value="CYCLIC DI-GMP PHOSPHODIESTERASE PDED-RELATED"/>
    <property type="match status" value="1"/>
</dbReference>
<dbReference type="SUPFAM" id="SSF55073">
    <property type="entry name" value="Nucleotide cyclase"/>
    <property type="match status" value="1"/>
</dbReference>
<reference evidence="5" key="1">
    <citation type="journal article" date="2014" name="Genome Announc.">
        <title>Complete Genome Sequence of Campylobacter iguaniorum Strain 1485ET, Isolated from a Bearded Dragon (Pogona vitticeps).</title>
        <authorList>
            <person name="Gilbert M.J."/>
            <person name="Miller W.G."/>
            <person name="Yee E."/>
            <person name="Kik M."/>
            <person name="Wagenaar J.A."/>
            <person name="Duim B."/>
        </authorList>
    </citation>
    <scope>NUCLEOTIDE SEQUENCE [LARGE SCALE GENOMIC DNA]</scope>
    <source>
        <strain evidence="5">1485E</strain>
    </source>
</reference>
<feature type="transmembrane region" description="Helical" evidence="1">
    <location>
        <begin position="6"/>
        <end position="27"/>
    </location>
</feature>
<dbReference type="SMART" id="SM00267">
    <property type="entry name" value="GGDEF"/>
    <property type="match status" value="1"/>
</dbReference>
<dbReference type="Pfam" id="PF00563">
    <property type="entry name" value="EAL"/>
    <property type="match status" value="1"/>
</dbReference>
<dbReference type="InterPro" id="IPR001633">
    <property type="entry name" value="EAL_dom"/>
</dbReference>
<dbReference type="KEGG" id="caj:CIG1485E_1619"/>
<dbReference type="OrthoDB" id="9790732at2"/>
<sequence>MNKKYSIGKIVVVLIITLSIACGFFILQTSNLIIKNHEWNSKIYEIDNINKKIDLELSKELVMVNFDNLNISIKKIYETLSEMKNSNDFTKFFFIAKNKELFDHIEAIFKKKSDLIQQYQTLKSLNGDIVVYLGENLKFTKNINITSALYSSLILNKFGIKIDEKTFEEDSKRLLENVKDTGSIDYIFLTKIKDAIDHLHTFSSLNIKNHELNIETNLILLNKALDEYFKENTQTMVMAILLLFLIILISSIRNIYLSQANRTSVATIMQFRELIKLAPDSIVMINKNGKITYANEAFELLSGYKFEEVRGRNIAFLSNNAQHQNTYETILKNIQTKQSCKYENFISKTKNGILAYGNIVAVPSLDSDFDVNGAIILRKDTTRERLITKELNFKTQQIKNTSLTDRLTGLGNHIALMERIDDKKKGIIIYININHFTNLRFFYKTTTVDLILVAIAETLKLCVDTYKMNSTIYRIQLDEFAIWYDGNNVQKDIEYIAEYINAKNIDIATDDGREILPNIDITMGISTDQDTQNTNRLTQAILAHHEAKANDLTVAFYQDNNQIEQQYHKNQLITRMIQYALNQNSVIVECQGIFDVQSSKEPKIWSYETLIRIIDKDGKIHYPGEFLDIAKKTSLYTALTKQVINKAFDLVETFEDRKFSLNLSSIDMVNESVKKLFMQKLEACSNPNHITVEILESEGIDDYDSINPFIEGIKNHGCKLAIDDFGSGYSNYYRMLELNIDYLKIDGSIIKKLPFDENARSVVQTIVEFSNRQGYDVVAEFVASTEILEHIKHYGIKYAQGFLLGKPTHPKNID</sequence>
<dbReference type="Pfam" id="PF13426">
    <property type="entry name" value="PAS_9"/>
    <property type="match status" value="1"/>
</dbReference>
<dbReference type="Gene3D" id="3.30.70.270">
    <property type="match status" value="1"/>
</dbReference>
<proteinExistence type="predicted"/>
<organism evidence="4 5">
    <name type="scientific">Campylobacter iguaniorum</name>
    <dbReference type="NCBI Taxonomy" id="1244531"/>
    <lineage>
        <taxon>Bacteria</taxon>
        <taxon>Pseudomonadati</taxon>
        <taxon>Campylobacterota</taxon>
        <taxon>Epsilonproteobacteria</taxon>
        <taxon>Campylobacterales</taxon>
        <taxon>Campylobacteraceae</taxon>
        <taxon>Campylobacter</taxon>
    </lineage>
</organism>